<evidence type="ECO:0000313" key="1">
    <source>
        <dbReference type="EMBL" id="WNH50805.1"/>
    </source>
</evidence>
<dbReference type="RefSeq" id="WP_311190106.1">
    <property type="nucleotide sequence ID" value="NZ_CP115541.1"/>
</dbReference>
<keyword evidence="2" id="KW-1185">Reference proteome</keyword>
<dbReference type="EMBL" id="CP115541">
    <property type="protein sequence ID" value="WNH50805.1"/>
    <property type="molecule type" value="Genomic_DNA"/>
</dbReference>
<gene>
    <name evidence="1" type="ORF">PDM29_10375</name>
</gene>
<evidence type="ECO:0000313" key="2">
    <source>
        <dbReference type="Proteomes" id="UP001302072"/>
    </source>
</evidence>
<proteinExistence type="predicted"/>
<name>A0ABY9YJF1_9GAMM</name>
<protein>
    <submittedName>
        <fullName evidence="1">Uncharacterized protein</fullName>
    </submittedName>
</protein>
<sequence>MAVLIALGIAVSLRGIAKDVHFERPLLAQAFTADAGFAASVPLEVVESRALLRAHPSEAPLALGAGLIDDPLLQQRHWEALYPVRLHEAQSGRMLWKAPGPDRTDCTELGRSDRVVLVDCP</sequence>
<dbReference type="Proteomes" id="UP001302072">
    <property type="component" value="Chromosome"/>
</dbReference>
<reference evidence="1 2" key="1">
    <citation type="submission" date="2022-12" db="EMBL/GenBank/DDBJ databases">
        <title>Two new species, Stenotrophomonas aracearum and Stenotrophomonas oahuensis, isolated from Anthurium (Araceae family) in Hawaii.</title>
        <authorList>
            <person name="Chunag S.C."/>
            <person name="Dobhal S."/>
            <person name="Alvarez A."/>
            <person name="Arif M."/>
        </authorList>
    </citation>
    <scope>NUCLEOTIDE SEQUENCE [LARGE SCALE GENOMIC DNA]</scope>
    <source>
        <strain evidence="1 2">A5586</strain>
    </source>
</reference>
<organism evidence="1 2">
    <name type="scientific">Stenotrophomonas oahuensis</name>
    <dbReference type="NCBI Taxonomy" id="3003271"/>
    <lineage>
        <taxon>Bacteria</taxon>
        <taxon>Pseudomonadati</taxon>
        <taxon>Pseudomonadota</taxon>
        <taxon>Gammaproteobacteria</taxon>
        <taxon>Lysobacterales</taxon>
        <taxon>Lysobacteraceae</taxon>
        <taxon>Stenotrophomonas</taxon>
    </lineage>
</organism>
<accession>A0ABY9YJF1</accession>